<name>A0A4Y2EG23_ARAVE</name>
<proteinExistence type="predicted"/>
<dbReference type="AlphaFoldDB" id="A0A4Y2EG23"/>
<keyword evidence="2" id="KW-1185">Reference proteome</keyword>
<accession>A0A4Y2EG23</accession>
<gene>
    <name evidence="1" type="ORF">AVEN_255083_1</name>
</gene>
<comment type="caution">
    <text evidence="1">The sequence shown here is derived from an EMBL/GenBank/DDBJ whole genome shotgun (WGS) entry which is preliminary data.</text>
</comment>
<dbReference type="Proteomes" id="UP000499080">
    <property type="component" value="Unassembled WGS sequence"/>
</dbReference>
<evidence type="ECO:0000313" key="1">
    <source>
        <dbReference type="EMBL" id="GBM27216.1"/>
    </source>
</evidence>
<evidence type="ECO:0000313" key="2">
    <source>
        <dbReference type="Proteomes" id="UP000499080"/>
    </source>
</evidence>
<sequence>MFIVQAGVFPGALDIFGHLQPIQPHPSNGGRLLSFTDLPCAVLRFQLRIAWNVEILDLMPSRFHLQMSLVETSVFALRLVCTRDFASV</sequence>
<reference evidence="1 2" key="1">
    <citation type="journal article" date="2019" name="Sci. Rep.">
        <title>Orb-weaving spider Araneus ventricosus genome elucidates the spidroin gene catalogue.</title>
        <authorList>
            <person name="Kono N."/>
            <person name="Nakamura H."/>
            <person name="Ohtoshi R."/>
            <person name="Moran D.A.P."/>
            <person name="Shinohara A."/>
            <person name="Yoshida Y."/>
            <person name="Fujiwara M."/>
            <person name="Mori M."/>
            <person name="Tomita M."/>
            <person name="Arakawa K."/>
        </authorList>
    </citation>
    <scope>NUCLEOTIDE SEQUENCE [LARGE SCALE GENOMIC DNA]</scope>
</reference>
<dbReference type="EMBL" id="BGPR01000579">
    <property type="protein sequence ID" value="GBM27216.1"/>
    <property type="molecule type" value="Genomic_DNA"/>
</dbReference>
<organism evidence="1 2">
    <name type="scientific">Araneus ventricosus</name>
    <name type="common">Orbweaver spider</name>
    <name type="synonym">Epeira ventricosa</name>
    <dbReference type="NCBI Taxonomy" id="182803"/>
    <lineage>
        <taxon>Eukaryota</taxon>
        <taxon>Metazoa</taxon>
        <taxon>Ecdysozoa</taxon>
        <taxon>Arthropoda</taxon>
        <taxon>Chelicerata</taxon>
        <taxon>Arachnida</taxon>
        <taxon>Araneae</taxon>
        <taxon>Araneomorphae</taxon>
        <taxon>Entelegynae</taxon>
        <taxon>Araneoidea</taxon>
        <taxon>Araneidae</taxon>
        <taxon>Araneus</taxon>
    </lineage>
</organism>
<protein>
    <submittedName>
        <fullName evidence="1">Uncharacterized protein</fullName>
    </submittedName>
</protein>